<dbReference type="Pfam" id="PF25210">
    <property type="entry name" value="Kelch_FKB95"/>
    <property type="match status" value="1"/>
</dbReference>
<keyword evidence="4" id="KW-1185">Reference proteome</keyword>
<dbReference type="OrthoDB" id="45365at2759"/>
<evidence type="ECO:0000259" key="2">
    <source>
        <dbReference type="Pfam" id="PF25210"/>
    </source>
</evidence>
<dbReference type="InterPro" id="IPR057499">
    <property type="entry name" value="Kelch_FKB95"/>
</dbReference>
<dbReference type="InterPro" id="IPR015915">
    <property type="entry name" value="Kelch-typ_b-propeller"/>
</dbReference>
<evidence type="ECO:0000313" key="4">
    <source>
        <dbReference type="Proteomes" id="UP000467841"/>
    </source>
</evidence>
<dbReference type="SUPFAM" id="SSF117281">
    <property type="entry name" value="Kelch motif"/>
    <property type="match status" value="1"/>
</dbReference>
<name>A0A6D2HKR2_9BRAS</name>
<dbReference type="InterPro" id="IPR001810">
    <property type="entry name" value="F-box_dom"/>
</dbReference>
<comment type="caution">
    <text evidence="3">The sequence shown here is derived from an EMBL/GenBank/DDBJ whole genome shotgun (WGS) entry which is preliminary data.</text>
</comment>
<dbReference type="PANTHER" id="PTHR24414">
    <property type="entry name" value="F-BOX/KELCH-REPEAT PROTEIN SKIP4"/>
    <property type="match status" value="1"/>
</dbReference>
<accession>A0A6D2HKR2</accession>
<dbReference type="SMART" id="SM00612">
    <property type="entry name" value="Kelch"/>
    <property type="match status" value="1"/>
</dbReference>
<organism evidence="3 4">
    <name type="scientific">Microthlaspi erraticum</name>
    <dbReference type="NCBI Taxonomy" id="1685480"/>
    <lineage>
        <taxon>Eukaryota</taxon>
        <taxon>Viridiplantae</taxon>
        <taxon>Streptophyta</taxon>
        <taxon>Embryophyta</taxon>
        <taxon>Tracheophyta</taxon>
        <taxon>Spermatophyta</taxon>
        <taxon>Magnoliopsida</taxon>
        <taxon>eudicotyledons</taxon>
        <taxon>Gunneridae</taxon>
        <taxon>Pentapetalae</taxon>
        <taxon>rosids</taxon>
        <taxon>malvids</taxon>
        <taxon>Brassicales</taxon>
        <taxon>Brassicaceae</taxon>
        <taxon>Coluteocarpeae</taxon>
        <taxon>Microthlaspi</taxon>
    </lineage>
</organism>
<evidence type="ECO:0000259" key="1">
    <source>
        <dbReference type="Pfam" id="PF00646"/>
    </source>
</evidence>
<feature type="domain" description="F-box" evidence="1">
    <location>
        <begin position="26"/>
        <end position="54"/>
    </location>
</feature>
<protein>
    <recommendedName>
        <fullName evidence="5">F-box domain-containing protein</fullName>
    </recommendedName>
</protein>
<evidence type="ECO:0008006" key="5">
    <source>
        <dbReference type="Google" id="ProtNLM"/>
    </source>
</evidence>
<dbReference type="InterPro" id="IPR050354">
    <property type="entry name" value="F-box/kelch-repeat_ARATH"/>
</dbReference>
<reference evidence="3" key="1">
    <citation type="submission" date="2020-01" db="EMBL/GenBank/DDBJ databases">
        <authorList>
            <person name="Mishra B."/>
        </authorList>
    </citation>
    <scope>NUCLEOTIDE SEQUENCE [LARGE SCALE GENOMIC DNA]</scope>
</reference>
<sequence length="214" mass="23890">MLSSVADQEKPPCTKRLKLSPSPCGLSSLPTELVMSCLARVSKLDHPSLSLVSKWHRSQLFSPELYNFRSLLGSTENIIYLCILIPPEPNPRWFAFSPKTLNSPSRLVPIRSNDYQPREVSSVVAHGYGIYVMGGRRISGKPSPSVLFLDCRSHTWTILPAMRVARQSAAAGVVDGRYTFLEGARNRLSAAGERFSTQRRKLGIPCRCVWLKMD</sequence>
<dbReference type="InterPro" id="IPR006652">
    <property type="entry name" value="Kelch_1"/>
</dbReference>
<gene>
    <name evidence="3" type="ORF">MERR_LOCUS4279</name>
</gene>
<dbReference type="PANTHER" id="PTHR24414:SF148">
    <property type="entry name" value="F-BOX DOMAIN-CONTAINING PROTEIN"/>
    <property type="match status" value="1"/>
</dbReference>
<proteinExistence type="predicted"/>
<dbReference type="EMBL" id="CACVBM020000277">
    <property type="protein sequence ID" value="CAA7017044.1"/>
    <property type="molecule type" value="Genomic_DNA"/>
</dbReference>
<evidence type="ECO:0000313" key="3">
    <source>
        <dbReference type="EMBL" id="CAA7017044.1"/>
    </source>
</evidence>
<dbReference type="Gene3D" id="2.120.10.80">
    <property type="entry name" value="Kelch-type beta propeller"/>
    <property type="match status" value="1"/>
</dbReference>
<feature type="domain" description="FKB95-like N-terminal Kelch" evidence="2">
    <location>
        <begin position="99"/>
        <end position="177"/>
    </location>
</feature>
<dbReference type="Pfam" id="PF00646">
    <property type="entry name" value="F-box"/>
    <property type="match status" value="1"/>
</dbReference>
<dbReference type="Proteomes" id="UP000467841">
    <property type="component" value="Unassembled WGS sequence"/>
</dbReference>
<dbReference type="AlphaFoldDB" id="A0A6D2HKR2"/>